<name>A0A841BGM2_9ACTN</name>
<comment type="caution">
    <text evidence="5">The sequence shown here is derived from an EMBL/GenBank/DDBJ whole genome shotgun (WGS) entry which is preliminary data.</text>
</comment>
<comment type="cofactor">
    <cofactor evidence="3">
        <name>Zn(2+)</name>
        <dbReference type="ChEBI" id="CHEBI:29105"/>
    </cofactor>
</comment>
<keyword evidence="2 3" id="KW-0808">Transferase</keyword>
<evidence type="ECO:0000256" key="2">
    <source>
        <dbReference type="ARBA" id="ARBA00022679"/>
    </source>
</evidence>
<dbReference type="GO" id="GO:0008168">
    <property type="term" value="F:methyltransferase activity"/>
    <property type="evidence" value="ECO:0007669"/>
    <property type="project" value="UniProtKB-UniRule"/>
</dbReference>
<dbReference type="GO" id="GO:0032259">
    <property type="term" value="P:methylation"/>
    <property type="evidence" value="ECO:0007669"/>
    <property type="project" value="UniProtKB-KW"/>
</dbReference>
<reference evidence="5 6" key="1">
    <citation type="submission" date="2020-08" db="EMBL/GenBank/DDBJ databases">
        <title>Sequencing the genomes of 1000 actinobacteria strains.</title>
        <authorList>
            <person name="Klenk H.-P."/>
        </authorList>
    </citation>
    <scope>NUCLEOTIDE SEQUENCE [LARGE SCALE GENOMIC DNA]</scope>
    <source>
        <strain evidence="5 6">DSM 45362</strain>
    </source>
</reference>
<dbReference type="Pfam" id="PF02574">
    <property type="entry name" value="S-methyl_trans"/>
    <property type="match status" value="1"/>
</dbReference>
<dbReference type="InterPro" id="IPR003726">
    <property type="entry name" value="HCY_dom"/>
</dbReference>
<dbReference type="RefSeq" id="WP_184832122.1">
    <property type="nucleotide sequence ID" value="NZ_JACHMN010000001.1"/>
</dbReference>
<sequence>MTFDISGEARYVTDGGLETDLIYHHGLDLPGFASFPLLEHATGRDHLTSYYDGYAAIADRAGAGLLLESPTWRANPDWGATLGYDPAALDRINRTAIEFLRQFRQRWTGIDHVALSGVIGPRGDGYVAGERPETAEAARYHRPQIEAFAAAGADLAHAMTMTTAAEAAGIVRAARDAGLPVAISFTVETDGRLPDGTALGAAIDETADAGPVAYFGVNCAHPDHIAHGLDASATRMIAALRPNASRLTHAELDAAEELDEGDIPDLRVTLDSIRRDLPALRIVGGCCGTDARHVAALWDAR</sequence>
<dbReference type="EMBL" id="JACHMN010000001">
    <property type="protein sequence ID" value="MBB5867424.1"/>
    <property type="molecule type" value="Genomic_DNA"/>
</dbReference>
<keyword evidence="6" id="KW-1185">Reference proteome</keyword>
<proteinExistence type="predicted"/>
<accession>A0A841BGM2</accession>
<keyword evidence="1 3" id="KW-0489">Methyltransferase</keyword>
<dbReference type="PROSITE" id="PS50970">
    <property type="entry name" value="HCY"/>
    <property type="match status" value="1"/>
</dbReference>
<gene>
    <name evidence="5" type="ORF">F4553_000803</name>
</gene>
<dbReference type="GO" id="GO:0046872">
    <property type="term" value="F:metal ion binding"/>
    <property type="evidence" value="ECO:0007669"/>
    <property type="project" value="UniProtKB-KW"/>
</dbReference>
<keyword evidence="3" id="KW-0862">Zinc</keyword>
<organism evidence="5 6">
    <name type="scientific">Allocatelliglobosispora scoriae</name>
    <dbReference type="NCBI Taxonomy" id="643052"/>
    <lineage>
        <taxon>Bacteria</taxon>
        <taxon>Bacillati</taxon>
        <taxon>Actinomycetota</taxon>
        <taxon>Actinomycetes</taxon>
        <taxon>Micromonosporales</taxon>
        <taxon>Micromonosporaceae</taxon>
        <taxon>Allocatelliglobosispora</taxon>
    </lineage>
</organism>
<dbReference type="Gene3D" id="3.20.20.330">
    <property type="entry name" value="Homocysteine-binding-like domain"/>
    <property type="match status" value="1"/>
</dbReference>
<keyword evidence="3" id="KW-0479">Metal-binding</keyword>
<evidence type="ECO:0000259" key="4">
    <source>
        <dbReference type="PROSITE" id="PS50970"/>
    </source>
</evidence>
<dbReference type="InterPro" id="IPR036589">
    <property type="entry name" value="HCY_dom_sf"/>
</dbReference>
<dbReference type="PANTHER" id="PTHR11103">
    <property type="entry name" value="SLR1189 PROTEIN"/>
    <property type="match status" value="1"/>
</dbReference>
<feature type="domain" description="Hcy-binding" evidence="4">
    <location>
        <begin position="1"/>
        <end position="301"/>
    </location>
</feature>
<evidence type="ECO:0000313" key="6">
    <source>
        <dbReference type="Proteomes" id="UP000587527"/>
    </source>
</evidence>
<dbReference type="AlphaFoldDB" id="A0A841BGM2"/>
<dbReference type="Proteomes" id="UP000587527">
    <property type="component" value="Unassembled WGS sequence"/>
</dbReference>
<feature type="binding site" evidence="3">
    <location>
        <position position="287"/>
    </location>
    <ligand>
        <name>Zn(2+)</name>
        <dbReference type="ChEBI" id="CHEBI:29105"/>
    </ligand>
</feature>
<evidence type="ECO:0000256" key="3">
    <source>
        <dbReference type="PROSITE-ProRule" id="PRU00333"/>
    </source>
</evidence>
<dbReference type="EC" id="2.1.1.10" evidence="5"/>
<dbReference type="PANTHER" id="PTHR11103:SF18">
    <property type="entry name" value="SLR1189 PROTEIN"/>
    <property type="match status" value="1"/>
</dbReference>
<evidence type="ECO:0000256" key="1">
    <source>
        <dbReference type="ARBA" id="ARBA00022603"/>
    </source>
</evidence>
<feature type="binding site" evidence="3">
    <location>
        <position position="286"/>
    </location>
    <ligand>
        <name>Zn(2+)</name>
        <dbReference type="ChEBI" id="CHEBI:29105"/>
    </ligand>
</feature>
<protein>
    <submittedName>
        <fullName evidence="5">Homocysteine S-methyltransferase</fullName>
        <ecNumber evidence="5">2.1.1.10</ecNumber>
    </submittedName>
</protein>
<feature type="binding site" evidence="3">
    <location>
        <position position="219"/>
    </location>
    <ligand>
        <name>Zn(2+)</name>
        <dbReference type="ChEBI" id="CHEBI:29105"/>
    </ligand>
</feature>
<evidence type="ECO:0000313" key="5">
    <source>
        <dbReference type="EMBL" id="MBB5867424.1"/>
    </source>
</evidence>
<dbReference type="SUPFAM" id="SSF82282">
    <property type="entry name" value="Homocysteine S-methyltransferase"/>
    <property type="match status" value="1"/>
</dbReference>